<evidence type="ECO:0000313" key="3">
    <source>
        <dbReference type="Proteomes" id="UP000007115"/>
    </source>
</evidence>
<feature type="region of interest" description="Disordered" evidence="1">
    <location>
        <begin position="256"/>
        <end position="275"/>
    </location>
</feature>
<dbReference type="InParanoid" id="G9N641"/>
<keyword evidence="3" id="KW-1185">Reference proteome</keyword>
<feature type="compositionally biased region" description="Polar residues" evidence="1">
    <location>
        <begin position="376"/>
        <end position="392"/>
    </location>
</feature>
<dbReference type="AlphaFoldDB" id="G9N641"/>
<name>G9N641_HYPVG</name>
<comment type="caution">
    <text evidence="2">The sequence shown here is derived from an EMBL/GenBank/DDBJ whole genome shotgun (WGS) entry which is preliminary data.</text>
</comment>
<evidence type="ECO:0000313" key="2">
    <source>
        <dbReference type="EMBL" id="EHK18232.1"/>
    </source>
</evidence>
<feature type="region of interest" description="Disordered" evidence="1">
    <location>
        <begin position="319"/>
        <end position="429"/>
    </location>
</feature>
<dbReference type="eggNOG" id="ENOG502RM1S">
    <property type="taxonomic scope" value="Eukaryota"/>
</dbReference>
<feature type="compositionally biased region" description="Polar residues" evidence="1">
    <location>
        <begin position="401"/>
        <end position="427"/>
    </location>
</feature>
<dbReference type="OrthoDB" id="5142910at2759"/>
<accession>G9N641</accession>
<organism evidence="2 3">
    <name type="scientific">Hypocrea virens (strain Gv29-8 / FGSC 10586)</name>
    <name type="common">Gliocladium virens</name>
    <name type="synonym">Trichoderma virens</name>
    <dbReference type="NCBI Taxonomy" id="413071"/>
    <lineage>
        <taxon>Eukaryota</taxon>
        <taxon>Fungi</taxon>
        <taxon>Dikarya</taxon>
        <taxon>Ascomycota</taxon>
        <taxon>Pezizomycotina</taxon>
        <taxon>Sordariomycetes</taxon>
        <taxon>Hypocreomycetidae</taxon>
        <taxon>Hypocreales</taxon>
        <taxon>Hypocreaceae</taxon>
        <taxon>Trichoderma</taxon>
    </lineage>
</organism>
<reference evidence="2 3" key="1">
    <citation type="journal article" date="2011" name="Genome Biol.">
        <title>Comparative genome sequence analysis underscores mycoparasitism as the ancestral life style of Trichoderma.</title>
        <authorList>
            <person name="Kubicek C.P."/>
            <person name="Herrera-Estrella A."/>
            <person name="Seidl-Seiboth V."/>
            <person name="Martinez D.A."/>
            <person name="Druzhinina I.S."/>
            <person name="Thon M."/>
            <person name="Zeilinger S."/>
            <person name="Casas-Flores S."/>
            <person name="Horwitz B.A."/>
            <person name="Mukherjee P.K."/>
            <person name="Mukherjee M."/>
            <person name="Kredics L."/>
            <person name="Alcaraz L.D."/>
            <person name="Aerts A."/>
            <person name="Antal Z."/>
            <person name="Atanasova L."/>
            <person name="Cervantes-Badillo M.G."/>
            <person name="Challacombe J."/>
            <person name="Chertkov O."/>
            <person name="McCluskey K."/>
            <person name="Coulpier F."/>
            <person name="Deshpande N."/>
            <person name="von Doehren H."/>
            <person name="Ebbole D.J."/>
            <person name="Esquivel-Naranjo E.U."/>
            <person name="Fekete E."/>
            <person name="Flipphi M."/>
            <person name="Glaser F."/>
            <person name="Gomez-Rodriguez E.Y."/>
            <person name="Gruber S."/>
            <person name="Han C."/>
            <person name="Henrissat B."/>
            <person name="Hermosa R."/>
            <person name="Hernandez-Onate M."/>
            <person name="Karaffa L."/>
            <person name="Kosti I."/>
            <person name="Le Crom S."/>
            <person name="Lindquist E."/>
            <person name="Lucas S."/>
            <person name="Luebeck M."/>
            <person name="Luebeck P.S."/>
            <person name="Margeot A."/>
            <person name="Metz B."/>
            <person name="Misra M."/>
            <person name="Nevalainen H."/>
            <person name="Omann M."/>
            <person name="Packer N."/>
            <person name="Perrone G."/>
            <person name="Uresti-Rivera E.E."/>
            <person name="Salamov A."/>
            <person name="Schmoll M."/>
            <person name="Seiboth B."/>
            <person name="Shapiro H."/>
            <person name="Sukno S."/>
            <person name="Tamayo-Ramos J.A."/>
            <person name="Tisch D."/>
            <person name="Wiest A."/>
            <person name="Wilkinson H.H."/>
            <person name="Zhang M."/>
            <person name="Coutinho P.M."/>
            <person name="Kenerley C.M."/>
            <person name="Monte E."/>
            <person name="Baker S.E."/>
            <person name="Grigoriev I.V."/>
        </authorList>
    </citation>
    <scope>NUCLEOTIDE SEQUENCE [LARGE SCALE GENOMIC DNA]</scope>
    <source>
        <strain evidence="3">Gv29-8 / FGSC 10586</strain>
    </source>
</reference>
<proteinExistence type="predicted"/>
<dbReference type="RefSeq" id="XP_013952427.1">
    <property type="nucleotide sequence ID" value="XM_014096952.1"/>
</dbReference>
<gene>
    <name evidence="2" type="ORF">TRIVIDRAFT_67428</name>
</gene>
<dbReference type="GeneID" id="25796957"/>
<dbReference type="Proteomes" id="UP000007115">
    <property type="component" value="Unassembled WGS sequence"/>
</dbReference>
<sequence>MPLSPTPLSGCPLRILEIHGSTPTVYDAAQSELALTATLEARRSMTGDKNDLMLQAHLGLRRVLSIRLTDLVTSSCDTTEVVTIDKPRQQMCIQIHQQRQNVLFTFKETRDFNIVVYTLKKFGFRMKEGVAPLPHIDIASLPRSQSSPTISSTNFGPRLSSITPLQLLGSSQVQSPFSFTSMLNSGVPLAEMQSLDIQHQQVHQLSPQGQSQQPTTPMVPVAPYAPDRNANQLHLGYPGNMYQPQVGSPLRNVVEVNSQDTSPRPPTLNNQPRVFPNATPTEFLSSCRSISEPNALSQSWKPPECVNTNRCGSPNFQQSLQGSQDTIISSGSDSQATDETDISFSSQSTQDFRELMPQTRNLPFVKDSKNKPSRTKAMQKQANIRQGQSGSNFDMLVEETAPSSCNDDNPNISQTDLRPISSQPTDSQAKDALACHSPFEGVQSAFWIYVQPISKGCLLYTRRPKIRTSVSTTRATMEPAIVQVDSLKSLEVLPDYIKDHDLTNAQFFRFNVDNGEGPFAIITEVACLKDCYFSRRLIIEKTKQPKWPKARAGPPSLSDTDVAEIFYLVNDELARYQSGDVAIGNERVTTFEHFEKPQERMAWCLKKCEGMPWVDIKTEAEVNTEKDT</sequence>
<dbReference type="HOGENOM" id="CLU_435491_0_0_1"/>
<feature type="compositionally biased region" description="Polar residues" evidence="1">
    <location>
        <begin position="319"/>
        <end position="335"/>
    </location>
</feature>
<dbReference type="VEuPathDB" id="FungiDB:TRIVIDRAFT_67428"/>
<evidence type="ECO:0000256" key="1">
    <source>
        <dbReference type="SAM" id="MobiDB-lite"/>
    </source>
</evidence>
<dbReference type="EMBL" id="ABDF02000087">
    <property type="protein sequence ID" value="EHK18232.1"/>
    <property type="molecule type" value="Genomic_DNA"/>
</dbReference>
<protein>
    <submittedName>
        <fullName evidence="2">Uncharacterized protein</fullName>
    </submittedName>
</protein>